<protein>
    <submittedName>
        <fullName evidence="3">Helical backbone metal receptor</fullName>
    </submittedName>
</protein>
<keyword evidence="1" id="KW-0732">Signal</keyword>
<dbReference type="PANTHER" id="PTHR30535:SF35">
    <property type="entry name" value="PERIPLASMIC BINDING PROTEIN"/>
    <property type="match status" value="1"/>
</dbReference>
<dbReference type="RefSeq" id="WP_369329429.1">
    <property type="nucleotide sequence ID" value="NZ_JAULBC010000003.1"/>
</dbReference>
<evidence type="ECO:0000256" key="1">
    <source>
        <dbReference type="ARBA" id="ARBA00022729"/>
    </source>
</evidence>
<comment type="caution">
    <text evidence="3">The sequence shown here is derived from an EMBL/GenBank/DDBJ whole genome shotgun (WGS) entry which is preliminary data.</text>
</comment>
<dbReference type="PROSITE" id="PS50983">
    <property type="entry name" value="FE_B12_PBP"/>
    <property type="match status" value="1"/>
</dbReference>
<reference evidence="3 4" key="1">
    <citation type="submission" date="2023-07" db="EMBL/GenBank/DDBJ databases">
        <authorList>
            <person name="Lian W.-H."/>
        </authorList>
    </citation>
    <scope>NUCLEOTIDE SEQUENCE [LARGE SCALE GENOMIC DNA]</scope>
    <source>
        <strain evidence="3 4">SYSU DXS3180</strain>
    </source>
</reference>
<dbReference type="InterPro" id="IPR050902">
    <property type="entry name" value="ABC_Transporter_SBP"/>
</dbReference>
<dbReference type="NCBIfam" id="NF038402">
    <property type="entry name" value="TroA_like"/>
    <property type="match status" value="1"/>
</dbReference>
<dbReference type="Proteomes" id="UP001560573">
    <property type="component" value="Unassembled WGS sequence"/>
</dbReference>
<dbReference type="EMBL" id="JAULBC010000003">
    <property type="protein sequence ID" value="MEX6688022.1"/>
    <property type="molecule type" value="Genomic_DNA"/>
</dbReference>
<dbReference type="InterPro" id="IPR054828">
    <property type="entry name" value="Vit_B12_bind_prot"/>
</dbReference>
<organism evidence="3 4">
    <name type="scientific">Danxiaibacter flavus</name>
    <dbReference type="NCBI Taxonomy" id="3049108"/>
    <lineage>
        <taxon>Bacteria</taxon>
        <taxon>Pseudomonadati</taxon>
        <taxon>Bacteroidota</taxon>
        <taxon>Chitinophagia</taxon>
        <taxon>Chitinophagales</taxon>
        <taxon>Chitinophagaceae</taxon>
        <taxon>Danxiaibacter</taxon>
    </lineage>
</organism>
<name>A0ABV3ZDR4_9BACT</name>
<gene>
    <name evidence="3" type="ORF">QTN47_10980</name>
</gene>
<evidence type="ECO:0000313" key="4">
    <source>
        <dbReference type="Proteomes" id="UP001560573"/>
    </source>
</evidence>
<dbReference type="PANTHER" id="PTHR30535">
    <property type="entry name" value="VITAMIN B12-BINDING PROTEIN"/>
    <property type="match status" value="1"/>
</dbReference>
<dbReference type="InterPro" id="IPR002491">
    <property type="entry name" value="ABC_transptr_periplasmic_BD"/>
</dbReference>
<dbReference type="Pfam" id="PF01497">
    <property type="entry name" value="Peripla_BP_2"/>
    <property type="match status" value="1"/>
</dbReference>
<evidence type="ECO:0000259" key="2">
    <source>
        <dbReference type="PROSITE" id="PS50983"/>
    </source>
</evidence>
<dbReference type="SUPFAM" id="SSF53807">
    <property type="entry name" value="Helical backbone' metal receptor"/>
    <property type="match status" value="1"/>
</dbReference>
<accession>A0ABV3ZDR4</accession>
<keyword evidence="4" id="KW-1185">Reference proteome</keyword>
<keyword evidence="3" id="KW-0675">Receptor</keyword>
<feature type="domain" description="Fe/B12 periplasmic-binding" evidence="2">
    <location>
        <begin position="20"/>
        <end position="264"/>
    </location>
</feature>
<sequence length="267" mass="30704">MVNIIDQLNRKVQLQAPAQRIVSIVPSQTELLFHLGLNEEVIGITRFCIHPKEWHSTKKRIGGTKTVNIDAVKALQPDLIIANKEENTKSQIEELEKIAPVWISDINRLEQSLDMIEQIGILTGKESEAKAIAQQISERFNSFTPSSVQFRVCYLIWRNPYMTIGGDTFISNLLSKCGFVNVFANHNRYPEINIEKMIAARPGIVFLSSEPYPFKEKHIEEIKRYMPEVQVMLVDGEMFSWYGSRLLNAPTYFEELIREINCISEMK</sequence>
<proteinExistence type="predicted"/>
<dbReference type="Gene3D" id="3.40.50.1980">
    <property type="entry name" value="Nitrogenase molybdenum iron protein domain"/>
    <property type="match status" value="2"/>
</dbReference>
<evidence type="ECO:0000313" key="3">
    <source>
        <dbReference type="EMBL" id="MEX6688022.1"/>
    </source>
</evidence>